<evidence type="ECO:0000313" key="4">
    <source>
        <dbReference type="Proteomes" id="UP000231183"/>
    </source>
</evidence>
<dbReference type="Gene3D" id="3.40.50.720">
    <property type="entry name" value="NAD(P)-binding Rossmann-like Domain"/>
    <property type="match status" value="1"/>
</dbReference>
<reference evidence="4" key="1">
    <citation type="submission" date="2017-09" db="EMBL/GenBank/DDBJ databases">
        <title>Depth-based differentiation of microbial function through sediment-hosted aquifers and enrichment of novel symbionts in the deep terrestrial subsurface.</title>
        <authorList>
            <person name="Probst A.J."/>
            <person name="Ladd B."/>
            <person name="Jarett J.K."/>
            <person name="Geller-Mcgrath D.E."/>
            <person name="Sieber C.M.K."/>
            <person name="Emerson J.B."/>
            <person name="Anantharaman K."/>
            <person name="Thomas B.C."/>
            <person name="Malmstrom R."/>
            <person name="Stieglmeier M."/>
            <person name="Klingl A."/>
            <person name="Woyke T."/>
            <person name="Ryan C.M."/>
            <person name="Banfield J.F."/>
        </authorList>
    </citation>
    <scope>NUCLEOTIDE SEQUENCE [LARGE SCALE GENOMIC DNA]</scope>
</reference>
<protein>
    <submittedName>
        <fullName evidence="3">Prephenate dehydrogenase/arogenate dehydrogenase family protein</fullName>
    </submittedName>
</protein>
<proteinExistence type="predicted"/>
<evidence type="ECO:0000259" key="2">
    <source>
        <dbReference type="PROSITE" id="PS51176"/>
    </source>
</evidence>
<dbReference type="InterPro" id="IPR059064">
    <property type="entry name" value="TYRAAT2_C"/>
</dbReference>
<dbReference type="GO" id="GO:0008977">
    <property type="term" value="F:prephenate dehydrogenase (NAD+) activity"/>
    <property type="evidence" value="ECO:0007669"/>
    <property type="project" value="InterPro"/>
</dbReference>
<evidence type="ECO:0000313" key="3">
    <source>
        <dbReference type="EMBL" id="PIT87549.1"/>
    </source>
</evidence>
<dbReference type="InterPro" id="IPR008927">
    <property type="entry name" value="6-PGluconate_DH-like_C_sf"/>
</dbReference>
<evidence type="ECO:0000256" key="1">
    <source>
        <dbReference type="ARBA" id="ARBA00023002"/>
    </source>
</evidence>
<dbReference type="InterPro" id="IPR003099">
    <property type="entry name" value="Prephen_DH"/>
</dbReference>
<organism evidence="3 4">
    <name type="scientific">Candidatus Magasanikbacteria bacterium CG10_big_fil_rev_8_21_14_0_10_40_10</name>
    <dbReference type="NCBI Taxonomy" id="1974648"/>
    <lineage>
        <taxon>Bacteria</taxon>
        <taxon>Candidatus Magasanikiibacteriota</taxon>
    </lineage>
</organism>
<dbReference type="GO" id="GO:0006571">
    <property type="term" value="P:tyrosine biosynthetic process"/>
    <property type="evidence" value="ECO:0007669"/>
    <property type="project" value="InterPro"/>
</dbReference>
<comment type="caution">
    <text evidence="3">The sequence shown here is derived from an EMBL/GenBank/DDBJ whole genome shotgun (WGS) entry which is preliminary data.</text>
</comment>
<name>A0A2M6W424_9BACT</name>
<dbReference type="SUPFAM" id="SSF48179">
    <property type="entry name" value="6-phosphogluconate dehydrogenase C-terminal domain-like"/>
    <property type="match status" value="1"/>
</dbReference>
<dbReference type="PANTHER" id="PTHR43207">
    <property type="entry name" value="AROGENATE DEHYDROGENASE-RELATED"/>
    <property type="match status" value="1"/>
</dbReference>
<dbReference type="Proteomes" id="UP000231183">
    <property type="component" value="Unassembled WGS sequence"/>
</dbReference>
<dbReference type="GO" id="GO:0004665">
    <property type="term" value="F:prephenate dehydrogenase (NADP+) activity"/>
    <property type="evidence" value="ECO:0007669"/>
    <property type="project" value="InterPro"/>
</dbReference>
<dbReference type="SUPFAM" id="SSF51735">
    <property type="entry name" value="NAD(P)-binding Rossmann-fold domains"/>
    <property type="match status" value="1"/>
</dbReference>
<dbReference type="GO" id="GO:0033730">
    <property type="term" value="F:arogenate dehydrogenase (NADP+) activity"/>
    <property type="evidence" value="ECO:0007669"/>
    <property type="project" value="InterPro"/>
</dbReference>
<dbReference type="AlphaFoldDB" id="A0A2M6W424"/>
<dbReference type="GO" id="GO:0070403">
    <property type="term" value="F:NAD+ binding"/>
    <property type="evidence" value="ECO:0007669"/>
    <property type="project" value="InterPro"/>
</dbReference>
<dbReference type="InterPro" id="IPR036291">
    <property type="entry name" value="NAD(P)-bd_dom_sf"/>
</dbReference>
<dbReference type="EMBL" id="PFBX01000022">
    <property type="protein sequence ID" value="PIT87549.1"/>
    <property type="molecule type" value="Genomic_DNA"/>
</dbReference>
<dbReference type="InterPro" id="IPR046826">
    <property type="entry name" value="PDH_N"/>
</dbReference>
<keyword evidence="1" id="KW-0560">Oxidoreductase</keyword>
<feature type="domain" description="Prephenate/arogenate dehydrogenase" evidence="2">
    <location>
        <begin position="1"/>
        <end position="258"/>
    </location>
</feature>
<dbReference type="Pfam" id="PF02153">
    <property type="entry name" value="PDH_N"/>
    <property type="match status" value="1"/>
</dbReference>
<dbReference type="PROSITE" id="PS51176">
    <property type="entry name" value="PDH_ADH"/>
    <property type="match status" value="1"/>
</dbReference>
<dbReference type="PANTHER" id="PTHR43207:SF4">
    <property type="entry name" value="AROGENATE DEHYDROGENASE 2, CHLOROPLASTIC"/>
    <property type="match status" value="1"/>
</dbReference>
<dbReference type="InterPro" id="IPR045011">
    <property type="entry name" value="TYRAAT1/2"/>
</dbReference>
<dbReference type="Pfam" id="PF26213">
    <property type="entry name" value="TYRAAT1_C"/>
    <property type="match status" value="1"/>
</dbReference>
<accession>A0A2M6W424</accession>
<sequence length="258" mass="28847">MTFGIIGFGRFGQLWAKCLAPYGRVLVYDKNSIKDREKYSGLDFVDLFEAVKADILFLLVPISEMKSCCELINPLLDKNTLVADACSVKTYPAKIMKENLPPNQPIVATHPLFGPDSASAAGLQGHKIVVCPLIDKADRAGAIDANYKIQTLVGILENLGLAIIESTPEVHDKQMARSQALVHFLGRGLEDLKLQEQEISTPDYVALLRMNNMVQNDTWQLFLDMQKYNPFSASIRADFLNGLKKVEDKIKQYEQENI</sequence>
<gene>
    <name evidence="3" type="ORF">COU31_02320</name>
</gene>